<sequence length="59" mass="7008">MKNWVKTGLIWGCVMFILVTFVSPYLFNEEITLNRIIINIFLWLILGLLFGYSVRKKLQ</sequence>
<protein>
    <submittedName>
        <fullName evidence="2">Uncharacterized protein</fullName>
    </submittedName>
</protein>
<evidence type="ECO:0000313" key="2">
    <source>
        <dbReference type="EMBL" id="OAD45547.1"/>
    </source>
</evidence>
<comment type="caution">
    <text evidence="2">The sequence shown here is derived from an EMBL/GenBank/DDBJ whole genome shotgun (WGS) entry which is preliminary data.</text>
</comment>
<evidence type="ECO:0000256" key="1">
    <source>
        <dbReference type="SAM" id="Phobius"/>
    </source>
</evidence>
<evidence type="ECO:0000313" key="3">
    <source>
        <dbReference type="Proteomes" id="UP000076923"/>
    </source>
</evidence>
<keyword evidence="3" id="KW-1185">Reference proteome</keyword>
<dbReference type="EMBL" id="LVWE01000028">
    <property type="protein sequence ID" value="OAD45547.1"/>
    <property type="molecule type" value="Genomic_DNA"/>
</dbReference>
<dbReference type="Proteomes" id="UP000076923">
    <property type="component" value="Unassembled WGS sequence"/>
</dbReference>
<accession>A0A176TCD6</accession>
<reference evidence="2 3" key="1">
    <citation type="submission" date="2016-02" db="EMBL/GenBank/DDBJ databases">
        <title>Draft genome sequence of Polaribacter atrinae KACC17473.</title>
        <authorList>
            <person name="Shin S.-K."/>
            <person name="Yi H."/>
        </authorList>
    </citation>
    <scope>NUCLEOTIDE SEQUENCE [LARGE SCALE GENOMIC DNA]</scope>
    <source>
        <strain evidence="2 3">KACC 17473</strain>
    </source>
</reference>
<proteinExistence type="predicted"/>
<name>A0A176TCD6_9FLAO</name>
<keyword evidence="1" id="KW-1133">Transmembrane helix</keyword>
<dbReference type="RefSeq" id="WP_068449310.1">
    <property type="nucleotide sequence ID" value="NZ_CANKUV010000002.1"/>
</dbReference>
<dbReference type="AlphaFoldDB" id="A0A176TCD6"/>
<feature type="transmembrane region" description="Helical" evidence="1">
    <location>
        <begin position="7"/>
        <end position="27"/>
    </location>
</feature>
<keyword evidence="1" id="KW-0812">Transmembrane</keyword>
<keyword evidence="1" id="KW-0472">Membrane</keyword>
<organism evidence="2 3">
    <name type="scientific">Polaribacter atrinae</name>
    <dbReference type="NCBI Taxonomy" id="1333662"/>
    <lineage>
        <taxon>Bacteria</taxon>
        <taxon>Pseudomonadati</taxon>
        <taxon>Bacteroidota</taxon>
        <taxon>Flavobacteriia</taxon>
        <taxon>Flavobacteriales</taxon>
        <taxon>Flavobacteriaceae</taxon>
    </lineage>
</organism>
<dbReference type="STRING" id="1333662.LPB303_07315"/>
<gene>
    <name evidence="2" type="ORF">LPB303_07315</name>
</gene>
<feature type="transmembrane region" description="Helical" evidence="1">
    <location>
        <begin position="33"/>
        <end position="54"/>
    </location>
</feature>
<dbReference type="OrthoDB" id="1116391at2"/>